<dbReference type="Gene3D" id="3.20.20.80">
    <property type="entry name" value="Glycosidases"/>
    <property type="match status" value="1"/>
</dbReference>
<sequence>MRMKSLEWKEKAQLAAKPVGSSYQNLEKISCFPSLVLGCASSSYDYSANIECLAVPLAPQYSGGIVENPTFDSAWVQISEGKETVAAFLKTPDQESIIVGSVIAKSGCWSMLKGGFTVDQNMKAQLYFLWSEQQKKSIEAVRKRKIRIHVHSHEGKKLQDIKDYQESFTPRFTASSFNNEMKWYYTEEFQNQENYTVLDAMISFLKDHGISIRGHNILWDKPNMNADWVQNLTRQELLAAAVRRMGSLMSRYSGDILQWDVMNGNLHFSYYEDRLGPNASAMFYKIAQAIDPQVIQFEEILREAYSHPAVEGIILWSGWNFGCSEECIKGSKKITH</sequence>
<keyword evidence="3" id="KW-0119">Carbohydrate metabolism</keyword>
<comment type="similarity">
    <text evidence="1">Belongs to the glycosyl hydrolase 10 (cellulase F) family.</text>
</comment>
<evidence type="ECO:0000256" key="2">
    <source>
        <dbReference type="ARBA" id="ARBA00022801"/>
    </source>
</evidence>
<dbReference type="EMBL" id="OU503045">
    <property type="protein sequence ID" value="CAI9770072.1"/>
    <property type="molecule type" value="Genomic_DNA"/>
</dbReference>
<dbReference type="PANTHER" id="PTHR31490:SF80">
    <property type="entry name" value="ENDO-1,4-BETA-XYLANASE A-LIKE ISOFORM X1"/>
    <property type="match status" value="1"/>
</dbReference>
<keyword evidence="4" id="KW-0624">Polysaccharide degradation</keyword>
<evidence type="ECO:0000256" key="4">
    <source>
        <dbReference type="ARBA" id="ARBA00023326"/>
    </source>
</evidence>
<name>A0AAD1ZHT8_9LAMI</name>
<reference evidence="6" key="1">
    <citation type="submission" date="2023-05" db="EMBL/GenBank/DDBJ databases">
        <authorList>
            <person name="Huff M."/>
        </authorList>
    </citation>
    <scope>NUCLEOTIDE SEQUENCE</scope>
</reference>
<dbReference type="Proteomes" id="UP000834106">
    <property type="component" value="Chromosome 10"/>
</dbReference>
<evidence type="ECO:0000313" key="7">
    <source>
        <dbReference type="Proteomes" id="UP000834106"/>
    </source>
</evidence>
<dbReference type="InterPro" id="IPR001000">
    <property type="entry name" value="GH10_dom"/>
</dbReference>
<evidence type="ECO:0000259" key="5">
    <source>
        <dbReference type="PROSITE" id="PS51760"/>
    </source>
</evidence>
<dbReference type="SUPFAM" id="SSF51445">
    <property type="entry name" value="(Trans)glycosidases"/>
    <property type="match status" value="1"/>
</dbReference>
<dbReference type="GO" id="GO:0031176">
    <property type="term" value="F:endo-1,4-beta-xylanase activity"/>
    <property type="evidence" value="ECO:0007669"/>
    <property type="project" value="UniProtKB-ARBA"/>
</dbReference>
<dbReference type="GO" id="GO:0000272">
    <property type="term" value="P:polysaccharide catabolic process"/>
    <property type="evidence" value="ECO:0007669"/>
    <property type="project" value="UniProtKB-KW"/>
</dbReference>
<dbReference type="PROSITE" id="PS51760">
    <property type="entry name" value="GH10_2"/>
    <property type="match status" value="1"/>
</dbReference>
<evidence type="ECO:0000256" key="3">
    <source>
        <dbReference type="ARBA" id="ARBA00023277"/>
    </source>
</evidence>
<dbReference type="InterPro" id="IPR017853">
    <property type="entry name" value="GH"/>
</dbReference>
<keyword evidence="2" id="KW-0378">Hydrolase</keyword>
<gene>
    <name evidence="6" type="ORF">FPE_LOCUS17705</name>
</gene>
<proteinExistence type="inferred from homology"/>
<dbReference type="AlphaFoldDB" id="A0AAD1ZHT8"/>
<organism evidence="6 7">
    <name type="scientific">Fraxinus pennsylvanica</name>
    <dbReference type="NCBI Taxonomy" id="56036"/>
    <lineage>
        <taxon>Eukaryota</taxon>
        <taxon>Viridiplantae</taxon>
        <taxon>Streptophyta</taxon>
        <taxon>Embryophyta</taxon>
        <taxon>Tracheophyta</taxon>
        <taxon>Spermatophyta</taxon>
        <taxon>Magnoliopsida</taxon>
        <taxon>eudicotyledons</taxon>
        <taxon>Gunneridae</taxon>
        <taxon>Pentapetalae</taxon>
        <taxon>asterids</taxon>
        <taxon>lamiids</taxon>
        <taxon>Lamiales</taxon>
        <taxon>Oleaceae</taxon>
        <taxon>Oleeae</taxon>
        <taxon>Fraxinus</taxon>
    </lineage>
</organism>
<dbReference type="PANTHER" id="PTHR31490">
    <property type="entry name" value="GLYCOSYL HYDROLASE"/>
    <property type="match status" value="1"/>
</dbReference>
<evidence type="ECO:0000313" key="6">
    <source>
        <dbReference type="EMBL" id="CAI9770072.1"/>
    </source>
</evidence>
<dbReference type="Pfam" id="PF00331">
    <property type="entry name" value="Glyco_hydro_10"/>
    <property type="match status" value="1"/>
</dbReference>
<feature type="domain" description="GH10" evidence="5">
    <location>
        <begin position="132"/>
        <end position="336"/>
    </location>
</feature>
<keyword evidence="7" id="KW-1185">Reference proteome</keyword>
<protein>
    <recommendedName>
        <fullName evidence="5">GH10 domain-containing protein</fullName>
    </recommendedName>
</protein>
<dbReference type="InterPro" id="IPR044846">
    <property type="entry name" value="GH10"/>
</dbReference>
<evidence type="ECO:0000256" key="1">
    <source>
        <dbReference type="ARBA" id="ARBA00007495"/>
    </source>
</evidence>
<accession>A0AAD1ZHT8</accession>